<dbReference type="AlphaFoldDB" id="A0A0D2KY09"/>
<protein>
    <recommendedName>
        <fullName evidence="3">Anaphase-promoting complex subunit 4 WD40 domain-containing protein</fullName>
    </recommendedName>
</protein>
<dbReference type="InterPro" id="IPR036322">
    <property type="entry name" value="WD40_repeat_dom_sf"/>
</dbReference>
<evidence type="ECO:0000313" key="2">
    <source>
        <dbReference type="Proteomes" id="UP000054270"/>
    </source>
</evidence>
<proteinExistence type="predicted"/>
<dbReference type="SUPFAM" id="SSF50978">
    <property type="entry name" value="WD40 repeat-like"/>
    <property type="match status" value="1"/>
</dbReference>
<organism evidence="1 2">
    <name type="scientific">Hypholoma sublateritium (strain FD-334 SS-4)</name>
    <dbReference type="NCBI Taxonomy" id="945553"/>
    <lineage>
        <taxon>Eukaryota</taxon>
        <taxon>Fungi</taxon>
        <taxon>Dikarya</taxon>
        <taxon>Basidiomycota</taxon>
        <taxon>Agaricomycotina</taxon>
        <taxon>Agaricomycetes</taxon>
        <taxon>Agaricomycetidae</taxon>
        <taxon>Agaricales</taxon>
        <taxon>Agaricineae</taxon>
        <taxon>Strophariaceae</taxon>
        <taxon>Hypholoma</taxon>
    </lineage>
</organism>
<evidence type="ECO:0008006" key="3">
    <source>
        <dbReference type="Google" id="ProtNLM"/>
    </source>
</evidence>
<accession>A0A0D2KY09</accession>
<gene>
    <name evidence="1" type="ORF">HYPSUDRAFT_204631</name>
</gene>
<evidence type="ECO:0000313" key="1">
    <source>
        <dbReference type="EMBL" id="KJA19417.1"/>
    </source>
</evidence>
<keyword evidence="2" id="KW-1185">Reference proteome</keyword>
<name>A0A0D2KY09_HYPSF</name>
<dbReference type="EMBL" id="KN817578">
    <property type="protein sequence ID" value="KJA19417.1"/>
    <property type="molecule type" value="Genomic_DNA"/>
</dbReference>
<reference evidence="2" key="1">
    <citation type="submission" date="2014-04" db="EMBL/GenBank/DDBJ databases">
        <title>Evolutionary Origins and Diversification of the Mycorrhizal Mutualists.</title>
        <authorList>
            <consortium name="DOE Joint Genome Institute"/>
            <consortium name="Mycorrhizal Genomics Consortium"/>
            <person name="Kohler A."/>
            <person name="Kuo A."/>
            <person name="Nagy L.G."/>
            <person name="Floudas D."/>
            <person name="Copeland A."/>
            <person name="Barry K.W."/>
            <person name="Cichocki N."/>
            <person name="Veneault-Fourrey C."/>
            <person name="LaButti K."/>
            <person name="Lindquist E.A."/>
            <person name="Lipzen A."/>
            <person name="Lundell T."/>
            <person name="Morin E."/>
            <person name="Murat C."/>
            <person name="Riley R."/>
            <person name="Ohm R."/>
            <person name="Sun H."/>
            <person name="Tunlid A."/>
            <person name="Henrissat B."/>
            <person name="Grigoriev I.V."/>
            <person name="Hibbett D.S."/>
            <person name="Martin F."/>
        </authorList>
    </citation>
    <scope>NUCLEOTIDE SEQUENCE [LARGE SCALE GENOMIC DNA]</scope>
    <source>
        <strain evidence="2">FD-334 SS-4</strain>
    </source>
</reference>
<dbReference type="InterPro" id="IPR015943">
    <property type="entry name" value="WD40/YVTN_repeat-like_dom_sf"/>
</dbReference>
<sequence length="421" mass="46315">MSSFETIGPTTITTNVSVIKISPDGDFIAIGGTRNNVEIHERVDNVWVKLYDFDCPEGMEDSAVIDIIWHPWLRHDLIIAEENGVLHVASFRDQDGPNYGLVKSLNVIDVSPIYDAADWQCAVLNDDATELTGSSGNDIHTYREPFSVVHDDLPFSVYTPLPKRFAAEEDEEQVVNLWYLNTSHIVVVYPLGIASVSTVSKELIWDIPVHAGRSIFSAAISPAKDVIVAINVHREAEIYSLDNQSYVRKVETSVGLFRPVKSAIFYTDNCLALAYAEEVGFKIIPNLNALHSYDLLLARSKGRHFPPASSLIVYDSALMCGVGKIIVGKPGHGGPLTNIILVTPRLEANISDTDTDESESTPAIQISKWISLTPPMIIVSFMGLIAALVIRRNTVPAPPDTTSVASAFSPTFIRRLVRNFV</sequence>
<dbReference type="Gene3D" id="2.130.10.10">
    <property type="entry name" value="YVTN repeat-like/Quinoprotein amine dehydrogenase"/>
    <property type="match status" value="1"/>
</dbReference>
<dbReference type="Proteomes" id="UP000054270">
    <property type="component" value="Unassembled WGS sequence"/>
</dbReference>